<protein>
    <submittedName>
        <fullName evidence="1">Uncharacterized protein</fullName>
    </submittedName>
</protein>
<dbReference type="EMBL" id="CP159279">
    <property type="protein sequence ID" value="XCH12124.1"/>
    <property type="molecule type" value="Genomic_DNA"/>
</dbReference>
<proteinExistence type="predicted"/>
<dbReference type="RefSeq" id="WP_353712300.1">
    <property type="nucleotide sequence ID" value="NZ_CP159279.1"/>
</dbReference>
<dbReference type="AlphaFoldDB" id="A0AAU8ETI1"/>
<reference evidence="1" key="1">
    <citation type="submission" date="2024-06" db="EMBL/GenBank/DDBJ databases">
        <title>Biodegradation of dimethachlon by Arthrobacter sp. K5: mechanistic insights and ecological implications.</title>
        <authorList>
            <person name="Hu S."/>
            <person name="Lu P."/>
        </authorList>
    </citation>
    <scope>NUCLEOTIDE SEQUENCE</scope>
    <source>
        <strain evidence="1">K5</strain>
    </source>
</reference>
<name>A0AAU8ETI1_9MICC</name>
<accession>A0AAU8ETI1</accession>
<sequence length="109" mass="11714">MSEPEPITIRNSLPNILANEAYGPDRKRTQDVMVVITVGGTSTHLALKSAPTTTLCGQNSRFVARAWFLLSGCMKCSKAGLKQGIATITDTDGTLIDLATNTEIKLPEH</sequence>
<evidence type="ECO:0000313" key="1">
    <source>
        <dbReference type="EMBL" id="XCH12124.1"/>
    </source>
</evidence>
<gene>
    <name evidence="1" type="ORF">ABRP34_03655</name>
</gene>
<organism evidence="1">
    <name type="scientific">Arthrobacter sp. K5</name>
    <dbReference type="NCBI Taxonomy" id="2839623"/>
    <lineage>
        <taxon>Bacteria</taxon>
        <taxon>Bacillati</taxon>
        <taxon>Actinomycetota</taxon>
        <taxon>Actinomycetes</taxon>
        <taxon>Micrococcales</taxon>
        <taxon>Micrococcaceae</taxon>
        <taxon>Arthrobacter</taxon>
    </lineage>
</organism>